<accession>A0A1F4WJR0</accession>
<dbReference type="Pfam" id="PF00160">
    <property type="entry name" value="Pro_isomerase"/>
    <property type="match status" value="1"/>
</dbReference>
<proteinExistence type="inferred from homology"/>
<reference evidence="7 8" key="1">
    <citation type="journal article" date="2016" name="Nat. Commun.">
        <title>Thousands of microbial genomes shed light on interconnected biogeochemical processes in an aquifer system.</title>
        <authorList>
            <person name="Anantharaman K."/>
            <person name="Brown C.T."/>
            <person name="Hug L.A."/>
            <person name="Sharon I."/>
            <person name="Castelle C.J."/>
            <person name="Probst A.J."/>
            <person name="Thomas B.C."/>
            <person name="Singh A."/>
            <person name="Wilkins M.J."/>
            <person name="Karaoz U."/>
            <person name="Brodie E.L."/>
            <person name="Williams K.H."/>
            <person name="Hubbard S.S."/>
            <person name="Banfield J.F."/>
        </authorList>
    </citation>
    <scope>NUCLEOTIDE SEQUENCE [LARGE SCALE GENOMIC DNA]</scope>
</reference>
<name>A0A1F4WJR0_UNCKA</name>
<dbReference type="GO" id="GO:0006457">
    <property type="term" value="P:protein folding"/>
    <property type="evidence" value="ECO:0007669"/>
    <property type="project" value="InterPro"/>
</dbReference>
<evidence type="ECO:0000256" key="5">
    <source>
        <dbReference type="RuleBase" id="RU363019"/>
    </source>
</evidence>
<dbReference type="InterPro" id="IPR002130">
    <property type="entry name" value="Cyclophilin-type_PPIase_dom"/>
</dbReference>
<keyword evidence="4 5" id="KW-0413">Isomerase</keyword>
<sequence>MQIDATKKYTAIMKTSAGTINIELFADKTPITVNNFVSLSRSGFYNSTVFHRVIKGFMIQGGDPNRDGTGGPGYKFNDEPFEGEYLKGTLAMANSGPNTNGSQFFIMHEDYPLPKNYVIFGRVTQGLEVVDKIAESPVGPSAYGQLEKPVEPVIIESIEITEE</sequence>
<evidence type="ECO:0000313" key="7">
    <source>
        <dbReference type="EMBL" id="OGC69621.1"/>
    </source>
</evidence>
<comment type="caution">
    <text evidence="7">The sequence shown here is derived from an EMBL/GenBank/DDBJ whole genome shotgun (WGS) entry which is preliminary data.</text>
</comment>
<dbReference type="PROSITE" id="PS50072">
    <property type="entry name" value="CSA_PPIASE_2"/>
    <property type="match status" value="1"/>
</dbReference>
<dbReference type="Gene3D" id="2.40.100.10">
    <property type="entry name" value="Cyclophilin-like"/>
    <property type="match status" value="1"/>
</dbReference>
<dbReference type="PANTHER" id="PTHR45625:SF4">
    <property type="entry name" value="PEPTIDYLPROLYL ISOMERASE DOMAIN AND WD REPEAT-CONTAINING PROTEIN 1"/>
    <property type="match status" value="1"/>
</dbReference>
<dbReference type="SUPFAM" id="SSF50891">
    <property type="entry name" value="Cyclophilin-like"/>
    <property type="match status" value="1"/>
</dbReference>
<feature type="domain" description="PPIase cyclophilin-type" evidence="6">
    <location>
        <begin position="15"/>
        <end position="160"/>
    </location>
</feature>
<evidence type="ECO:0000256" key="4">
    <source>
        <dbReference type="ARBA" id="ARBA00023235"/>
    </source>
</evidence>
<evidence type="ECO:0000256" key="1">
    <source>
        <dbReference type="ARBA" id="ARBA00002388"/>
    </source>
</evidence>
<organism evidence="7 8">
    <name type="scientific">candidate division WWE3 bacterium RIFOXYC1_FULL_39_7</name>
    <dbReference type="NCBI Taxonomy" id="1802643"/>
    <lineage>
        <taxon>Bacteria</taxon>
        <taxon>Katanobacteria</taxon>
    </lineage>
</organism>
<evidence type="ECO:0000256" key="3">
    <source>
        <dbReference type="ARBA" id="ARBA00023110"/>
    </source>
</evidence>
<dbReference type="EMBL" id="MEWA01000019">
    <property type="protein sequence ID" value="OGC69621.1"/>
    <property type="molecule type" value="Genomic_DNA"/>
</dbReference>
<dbReference type="EC" id="5.2.1.8" evidence="5"/>
<comment type="catalytic activity">
    <reaction evidence="5">
        <text>[protein]-peptidylproline (omega=180) = [protein]-peptidylproline (omega=0)</text>
        <dbReference type="Rhea" id="RHEA:16237"/>
        <dbReference type="Rhea" id="RHEA-COMP:10747"/>
        <dbReference type="Rhea" id="RHEA-COMP:10748"/>
        <dbReference type="ChEBI" id="CHEBI:83833"/>
        <dbReference type="ChEBI" id="CHEBI:83834"/>
        <dbReference type="EC" id="5.2.1.8"/>
    </reaction>
</comment>
<dbReference type="AlphaFoldDB" id="A0A1F4WJR0"/>
<evidence type="ECO:0000259" key="6">
    <source>
        <dbReference type="PROSITE" id="PS50072"/>
    </source>
</evidence>
<dbReference type="InterPro" id="IPR020892">
    <property type="entry name" value="Cyclophilin-type_PPIase_CS"/>
</dbReference>
<evidence type="ECO:0000256" key="2">
    <source>
        <dbReference type="ARBA" id="ARBA00007365"/>
    </source>
</evidence>
<evidence type="ECO:0000313" key="8">
    <source>
        <dbReference type="Proteomes" id="UP000179113"/>
    </source>
</evidence>
<gene>
    <name evidence="7" type="ORF">A2415_03365</name>
</gene>
<dbReference type="Proteomes" id="UP000179113">
    <property type="component" value="Unassembled WGS sequence"/>
</dbReference>
<protein>
    <recommendedName>
        <fullName evidence="5">Peptidyl-prolyl cis-trans isomerase</fullName>
        <shortName evidence="5">PPIase</shortName>
        <ecNumber evidence="5">5.2.1.8</ecNumber>
    </recommendedName>
</protein>
<comment type="function">
    <text evidence="1 5">PPIases accelerate the folding of proteins. It catalyzes the cis-trans isomerization of proline imidic peptide bonds in oligopeptides.</text>
</comment>
<comment type="similarity">
    <text evidence="2 5">Belongs to the cyclophilin-type PPIase family.</text>
</comment>
<keyword evidence="3 5" id="KW-0697">Rotamase</keyword>
<dbReference type="PRINTS" id="PR00153">
    <property type="entry name" value="CSAPPISMRASE"/>
</dbReference>
<dbReference type="InterPro" id="IPR024936">
    <property type="entry name" value="Cyclophilin-type_PPIase"/>
</dbReference>
<dbReference type="PANTHER" id="PTHR45625">
    <property type="entry name" value="PEPTIDYL-PROLYL CIS-TRANS ISOMERASE-RELATED"/>
    <property type="match status" value="1"/>
</dbReference>
<dbReference type="PROSITE" id="PS00170">
    <property type="entry name" value="CSA_PPIASE_1"/>
    <property type="match status" value="1"/>
</dbReference>
<dbReference type="InterPro" id="IPR029000">
    <property type="entry name" value="Cyclophilin-like_dom_sf"/>
</dbReference>
<dbReference type="GO" id="GO:0003755">
    <property type="term" value="F:peptidyl-prolyl cis-trans isomerase activity"/>
    <property type="evidence" value="ECO:0007669"/>
    <property type="project" value="UniProtKB-UniRule"/>
</dbReference>
<dbReference type="CDD" id="cd00317">
    <property type="entry name" value="cyclophilin"/>
    <property type="match status" value="1"/>
</dbReference>
<dbReference type="InterPro" id="IPR044666">
    <property type="entry name" value="Cyclophilin_A-like"/>
</dbReference>
<dbReference type="PIRSF" id="PIRSF001467">
    <property type="entry name" value="Peptidylpro_ismrse"/>
    <property type="match status" value="1"/>
</dbReference>